<evidence type="ECO:0000259" key="8">
    <source>
        <dbReference type="Pfam" id="PF00962"/>
    </source>
</evidence>
<proteinExistence type="inferred from homology"/>
<dbReference type="PANTHER" id="PTHR11409">
    <property type="entry name" value="ADENOSINE DEAMINASE"/>
    <property type="match status" value="1"/>
</dbReference>
<evidence type="ECO:0000256" key="6">
    <source>
        <dbReference type="ARBA" id="ARBA00022833"/>
    </source>
</evidence>
<evidence type="ECO:0000313" key="9">
    <source>
        <dbReference type="EMBL" id="RKS92478.1"/>
    </source>
</evidence>
<dbReference type="InterPro" id="IPR001365">
    <property type="entry name" value="A_deaminase_dom"/>
</dbReference>
<evidence type="ECO:0000256" key="5">
    <source>
        <dbReference type="ARBA" id="ARBA00022801"/>
    </source>
</evidence>
<dbReference type="GO" id="GO:0006154">
    <property type="term" value="P:adenosine catabolic process"/>
    <property type="evidence" value="ECO:0007669"/>
    <property type="project" value="TreeGrafter"/>
</dbReference>
<evidence type="ECO:0000256" key="1">
    <source>
        <dbReference type="ARBA" id="ARBA00001947"/>
    </source>
</evidence>
<comment type="cofactor">
    <cofactor evidence="1">
        <name>Zn(2+)</name>
        <dbReference type="ChEBI" id="CHEBI:29105"/>
    </cofactor>
</comment>
<dbReference type="GO" id="GO:0046872">
    <property type="term" value="F:metal ion binding"/>
    <property type="evidence" value="ECO:0007669"/>
    <property type="project" value="UniProtKB-KW"/>
</dbReference>
<dbReference type="EMBL" id="RBXA01000003">
    <property type="protein sequence ID" value="RKS92478.1"/>
    <property type="molecule type" value="Genomic_DNA"/>
</dbReference>
<dbReference type="PANTHER" id="PTHR11409:SF43">
    <property type="entry name" value="ADENOSINE DEAMINASE"/>
    <property type="match status" value="1"/>
</dbReference>
<dbReference type="Pfam" id="PF00962">
    <property type="entry name" value="A_deaminase"/>
    <property type="match status" value="1"/>
</dbReference>
<dbReference type="Proteomes" id="UP000280091">
    <property type="component" value="Unassembled WGS sequence"/>
</dbReference>
<dbReference type="RefSeq" id="WP_244200138.1">
    <property type="nucleotide sequence ID" value="NZ_RBXA01000003.1"/>
</dbReference>
<keyword evidence="5" id="KW-0378">Hydrolase</keyword>
<sequence>MKITSKTLSTQLKKPMKLLHTLFFALLFNVSYAQSTNDYFERIRNNEAELTAFFSQMPKGGDLHHHFSGSIYAEPLLQRAIAEDFYLNIETMDVLKEKPSTGNWELFSTLKNNGSLDVYKQKIMQKWSVKDYNHVDYPSDKLFFESFMKFEPAIKGNFGQGLLELKNRAISENVSYIETQLSTIPTIMNTDDLTKFNSRLRKLALAKDEKAILKTLDSVYNSLLKKNAESYAKTFNTSFVAKMHNDLKIDDKQFTMRYQNFVLRFMEPVDLFKNLVIAFISADQSPLMAGVNIVSPEDGETSMKDYWLHMVMFKYCHSRYPNVKYTMHAGELTLGLVQPEDLTWHIGAAVYTAGAHRIGHGVDMAYEKDSYDLLRYMAKKTIPIEINLVSNEFILKVKESRHPLTLYKQFGVPIVISTDDAGILRTNMTEQYVLLAKRYKDVSYTDIKQYVYNSINYSFIKEASVKKQLIKDLDSRFKTFEANFPLK</sequence>
<name>A0A495RZZ6_9FLAO</name>
<reference evidence="9 10" key="1">
    <citation type="submission" date="2018-10" db="EMBL/GenBank/DDBJ databases">
        <title>Genomic Encyclopedia of Archaeal and Bacterial Type Strains, Phase II (KMG-II): from individual species to whole genera.</title>
        <authorList>
            <person name="Goeker M."/>
        </authorList>
    </citation>
    <scope>NUCLEOTIDE SEQUENCE [LARGE SCALE GENOMIC DNA]</scope>
    <source>
        <strain evidence="9 10">DSM 15094</strain>
    </source>
</reference>
<keyword evidence="7" id="KW-0732">Signal</keyword>
<protein>
    <recommendedName>
        <fullName evidence="3">adenosine deaminase</fullName>
        <ecNumber evidence="3">3.5.4.4</ecNumber>
    </recommendedName>
</protein>
<dbReference type="GO" id="GO:0005829">
    <property type="term" value="C:cytosol"/>
    <property type="evidence" value="ECO:0007669"/>
    <property type="project" value="TreeGrafter"/>
</dbReference>
<dbReference type="InterPro" id="IPR006330">
    <property type="entry name" value="Ado/ade_deaminase"/>
</dbReference>
<gene>
    <name evidence="9" type="ORF">BC952_2378</name>
</gene>
<keyword evidence="10" id="KW-1185">Reference proteome</keyword>
<evidence type="ECO:0000256" key="7">
    <source>
        <dbReference type="SAM" id="SignalP"/>
    </source>
</evidence>
<keyword evidence="6" id="KW-0862">Zinc</keyword>
<dbReference type="Gene3D" id="3.20.20.140">
    <property type="entry name" value="Metal-dependent hydrolases"/>
    <property type="match status" value="1"/>
</dbReference>
<dbReference type="GO" id="GO:0043103">
    <property type="term" value="P:hypoxanthine salvage"/>
    <property type="evidence" value="ECO:0007669"/>
    <property type="project" value="TreeGrafter"/>
</dbReference>
<comment type="similarity">
    <text evidence="2">Belongs to the metallo-dependent hydrolases superfamily. Adenosine and AMP deaminases family.</text>
</comment>
<feature type="domain" description="Adenosine deaminase" evidence="8">
    <location>
        <begin position="290"/>
        <end position="474"/>
    </location>
</feature>
<dbReference type="AlphaFoldDB" id="A0A495RZZ6"/>
<evidence type="ECO:0000256" key="3">
    <source>
        <dbReference type="ARBA" id="ARBA00012784"/>
    </source>
</evidence>
<evidence type="ECO:0000313" key="10">
    <source>
        <dbReference type="Proteomes" id="UP000280091"/>
    </source>
</evidence>
<feature type="signal peptide" evidence="7">
    <location>
        <begin position="1"/>
        <end position="33"/>
    </location>
</feature>
<evidence type="ECO:0000256" key="2">
    <source>
        <dbReference type="ARBA" id="ARBA00006676"/>
    </source>
</evidence>
<accession>A0A495RZZ6</accession>
<dbReference type="InterPro" id="IPR032466">
    <property type="entry name" value="Metal_Hydrolase"/>
</dbReference>
<feature type="chain" id="PRO_5019777912" description="adenosine deaminase" evidence="7">
    <location>
        <begin position="34"/>
        <end position="487"/>
    </location>
</feature>
<keyword evidence="4" id="KW-0479">Metal-binding</keyword>
<evidence type="ECO:0000256" key="4">
    <source>
        <dbReference type="ARBA" id="ARBA00022723"/>
    </source>
</evidence>
<dbReference type="SUPFAM" id="SSF51556">
    <property type="entry name" value="Metallo-dependent hydrolases"/>
    <property type="match status" value="1"/>
</dbReference>
<dbReference type="GO" id="GO:0004000">
    <property type="term" value="F:adenosine deaminase activity"/>
    <property type="evidence" value="ECO:0007669"/>
    <property type="project" value="UniProtKB-ARBA"/>
</dbReference>
<comment type="caution">
    <text evidence="9">The sequence shown here is derived from an EMBL/GenBank/DDBJ whole genome shotgun (WGS) entry which is preliminary data.</text>
</comment>
<dbReference type="EC" id="3.5.4.4" evidence="3"/>
<dbReference type="GO" id="GO:0046103">
    <property type="term" value="P:inosine biosynthetic process"/>
    <property type="evidence" value="ECO:0007669"/>
    <property type="project" value="TreeGrafter"/>
</dbReference>
<organism evidence="9 10">
    <name type="scientific">Flavobacterium limicola</name>
    <dbReference type="NCBI Taxonomy" id="180441"/>
    <lineage>
        <taxon>Bacteria</taxon>
        <taxon>Pseudomonadati</taxon>
        <taxon>Bacteroidota</taxon>
        <taxon>Flavobacteriia</taxon>
        <taxon>Flavobacteriales</taxon>
        <taxon>Flavobacteriaceae</taxon>
        <taxon>Flavobacterium</taxon>
    </lineage>
</organism>